<keyword evidence="3" id="KW-1185">Reference proteome</keyword>
<dbReference type="Proteomes" id="UP001605036">
    <property type="component" value="Unassembled WGS sequence"/>
</dbReference>
<dbReference type="EMBL" id="JBHFFA010000004">
    <property type="protein sequence ID" value="KAL2628736.1"/>
    <property type="molecule type" value="Genomic_DNA"/>
</dbReference>
<dbReference type="AlphaFoldDB" id="A0ABD1YD81"/>
<name>A0ABD1YD81_9MARC</name>
<proteinExistence type="predicted"/>
<feature type="compositionally biased region" description="Polar residues" evidence="1">
    <location>
        <begin position="1"/>
        <end position="11"/>
    </location>
</feature>
<gene>
    <name evidence="2" type="ORF">R1flu_013422</name>
</gene>
<dbReference type="InterPro" id="IPR017853">
    <property type="entry name" value="GH"/>
</dbReference>
<protein>
    <submittedName>
        <fullName evidence="2">Uncharacterized protein</fullName>
    </submittedName>
</protein>
<evidence type="ECO:0000313" key="2">
    <source>
        <dbReference type="EMBL" id="KAL2628736.1"/>
    </source>
</evidence>
<dbReference type="Gene3D" id="3.20.20.80">
    <property type="entry name" value="Glycosidases"/>
    <property type="match status" value="1"/>
</dbReference>
<reference evidence="2 3" key="1">
    <citation type="submission" date="2024-09" db="EMBL/GenBank/DDBJ databases">
        <title>Chromosome-scale assembly of Riccia fluitans.</title>
        <authorList>
            <person name="Paukszto L."/>
            <person name="Sawicki J."/>
            <person name="Karawczyk K."/>
            <person name="Piernik-Szablinska J."/>
            <person name="Szczecinska M."/>
            <person name="Mazdziarz M."/>
        </authorList>
    </citation>
    <scope>NUCLEOTIDE SEQUENCE [LARGE SCALE GENOMIC DNA]</scope>
    <source>
        <strain evidence="2">Rf_01</strain>
        <tissue evidence="2">Aerial parts of the thallus</tissue>
    </source>
</reference>
<accession>A0ABD1YD81</accession>
<organism evidence="2 3">
    <name type="scientific">Riccia fluitans</name>
    <dbReference type="NCBI Taxonomy" id="41844"/>
    <lineage>
        <taxon>Eukaryota</taxon>
        <taxon>Viridiplantae</taxon>
        <taxon>Streptophyta</taxon>
        <taxon>Embryophyta</taxon>
        <taxon>Marchantiophyta</taxon>
        <taxon>Marchantiopsida</taxon>
        <taxon>Marchantiidae</taxon>
        <taxon>Marchantiales</taxon>
        <taxon>Ricciaceae</taxon>
        <taxon>Riccia</taxon>
    </lineage>
</organism>
<dbReference type="SUPFAM" id="SSF51445">
    <property type="entry name" value="(Trans)glycosidases"/>
    <property type="match status" value="1"/>
</dbReference>
<feature type="region of interest" description="Disordered" evidence="1">
    <location>
        <begin position="1"/>
        <end position="22"/>
    </location>
</feature>
<evidence type="ECO:0000256" key="1">
    <source>
        <dbReference type="SAM" id="MobiDB-lite"/>
    </source>
</evidence>
<evidence type="ECO:0000313" key="3">
    <source>
        <dbReference type="Proteomes" id="UP001605036"/>
    </source>
</evidence>
<comment type="caution">
    <text evidence="2">The sequence shown here is derived from an EMBL/GenBank/DDBJ whole genome shotgun (WGS) entry which is preliminary data.</text>
</comment>
<sequence>MPDSTSCSTSIAGPGGQDKDQQFTATHASSIRLSTRELTKFLEWITETRHTNNNFDNVGDFEVMNEPHPQTDSEKQSLLNEYYPNAYNRIRTVEDLLGITPSNRLHVQFMDTRWREGNPVQLQGSAPYFSIGNKPLIIGEWSLSPRDANIAAFDINAPDAVS</sequence>